<evidence type="ECO:0000313" key="6">
    <source>
        <dbReference type="Proteomes" id="UP001274830"/>
    </source>
</evidence>
<comment type="caution">
    <text evidence="5">The sequence shown here is derived from an EMBL/GenBank/DDBJ whole genome shotgun (WGS) entry which is preliminary data.</text>
</comment>
<dbReference type="EMBL" id="JAUTXT010000003">
    <property type="protein sequence ID" value="KAK3678954.1"/>
    <property type="molecule type" value="Genomic_DNA"/>
</dbReference>
<accession>A0AAE0WW71</accession>
<keyword evidence="6" id="KW-1185">Reference proteome</keyword>
<dbReference type="PROSITE" id="PS00122">
    <property type="entry name" value="CARBOXYLESTERASE_B_1"/>
    <property type="match status" value="1"/>
</dbReference>
<dbReference type="PANTHER" id="PTHR43142:SF4">
    <property type="entry name" value="CARBOXYLIC ESTER HYDROLASE"/>
    <property type="match status" value="1"/>
</dbReference>
<dbReference type="SUPFAM" id="SSF53474">
    <property type="entry name" value="alpha/beta-Hydrolases"/>
    <property type="match status" value="1"/>
</dbReference>
<dbReference type="EC" id="3.1.1.-" evidence="3"/>
<comment type="similarity">
    <text evidence="1 3">Belongs to the type-B carboxylesterase/lipase family.</text>
</comment>
<proteinExistence type="inferred from homology"/>
<gene>
    <name evidence="5" type="ORF">LTR78_001407</name>
</gene>
<evidence type="ECO:0000256" key="1">
    <source>
        <dbReference type="ARBA" id="ARBA00005964"/>
    </source>
</evidence>
<sequence>MPREQYKRDLYRLDAGDLGHIEGVTVSYRSNSSRTQALSHYFGGLPYALPPTGPYRFRRPRPLPDQYRYGTKISPGCFTRSAAFCPQPVFNNGIDNRDLWSEDCLQLNIHIPVGGPPSPNGWPVFFYIHGGFLQWGSPNMTPEALAPLLSETAFMAIIIMPAYRVNAFGFLAGMELQDEARRNGEVATGNFGFWDQRLALEWTASNIHAFGGDANNITLGGYSAGSHGAFQQLAHELYFVSDEKAIIKRVIMWSNSPGVQPKGLDEQQKQFDEYLLRLGIPLTLSAEEKLGRLRSMTMQELVAPQNNMQYSEFRATTDGSFIPASMVSNINSGDFGRRMKAREIKLINGECRDEHNLYRAWRTPAGNSYDAIYTRLCADYPERAVKRLMDHHCSGAEKKIPRGMKDWTDFFGHAYANMQVHSLERGFINGLAKGGLEPGKDLLRYRFDWRASTVPLPEEWGVTHASDMDIWFWGEGHGEGLREDEKVTLKWWNEAFAGFVKGEAVLWPCWGVRDMVRLRGDGVTDTWNDERWEEGVKVWEEVNSDSGSDIGRGVLGWIKARI</sequence>
<protein>
    <recommendedName>
        <fullName evidence="3">Carboxylic ester hydrolase</fullName>
        <ecNumber evidence="3">3.1.1.-</ecNumber>
    </recommendedName>
</protein>
<dbReference type="GO" id="GO:0016787">
    <property type="term" value="F:hydrolase activity"/>
    <property type="evidence" value="ECO:0007669"/>
    <property type="project" value="UniProtKB-KW"/>
</dbReference>
<reference evidence="5" key="1">
    <citation type="submission" date="2023-07" db="EMBL/GenBank/DDBJ databases">
        <title>Black Yeasts Isolated from many extreme environments.</title>
        <authorList>
            <person name="Coleine C."/>
            <person name="Stajich J.E."/>
            <person name="Selbmann L."/>
        </authorList>
    </citation>
    <scope>NUCLEOTIDE SEQUENCE</scope>
    <source>
        <strain evidence="5">CCFEE 5485</strain>
    </source>
</reference>
<dbReference type="AlphaFoldDB" id="A0AAE0WW71"/>
<dbReference type="PANTHER" id="PTHR43142">
    <property type="entry name" value="CARBOXYLIC ESTER HYDROLASE"/>
    <property type="match status" value="1"/>
</dbReference>
<evidence type="ECO:0000259" key="4">
    <source>
        <dbReference type="Pfam" id="PF00135"/>
    </source>
</evidence>
<evidence type="ECO:0000256" key="3">
    <source>
        <dbReference type="RuleBase" id="RU361235"/>
    </source>
</evidence>
<name>A0AAE0WW71_9PEZI</name>
<dbReference type="InterPro" id="IPR002018">
    <property type="entry name" value="CarbesteraseB"/>
</dbReference>
<dbReference type="InterPro" id="IPR029058">
    <property type="entry name" value="AB_hydrolase_fold"/>
</dbReference>
<keyword evidence="2 3" id="KW-0378">Hydrolase</keyword>
<evidence type="ECO:0000256" key="2">
    <source>
        <dbReference type="ARBA" id="ARBA00022801"/>
    </source>
</evidence>
<organism evidence="5 6">
    <name type="scientific">Recurvomyces mirabilis</name>
    <dbReference type="NCBI Taxonomy" id="574656"/>
    <lineage>
        <taxon>Eukaryota</taxon>
        <taxon>Fungi</taxon>
        <taxon>Dikarya</taxon>
        <taxon>Ascomycota</taxon>
        <taxon>Pezizomycotina</taxon>
        <taxon>Dothideomycetes</taxon>
        <taxon>Dothideomycetidae</taxon>
        <taxon>Mycosphaerellales</taxon>
        <taxon>Teratosphaeriaceae</taxon>
        <taxon>Recurvomyces</taxon>
    </lineage>
</organism>
<dbReference type="Pfam" id="PF00135">
    <property type="entry name" value="COesterase"/>
    <property type="match status" value="1"/>
</dbReference>
<evidence type="ECO:0000313" key="5">
    <source>
        <dbReference type="EMBL" id="KAK3678954.1"/>
    </source>
</evidence>
<dbReference type="InterPro" id="IPR019826">
    <property type="entry name" value="Carboxylesterase_B_AS"/>
</dbReference>
<dbReference type="Gene3D" id="3.40.50.1820">
    <property type="entry name" value="alpha/beta hydrolase"/>
    <property type="match status" value="1"/>
</dbReference>
<feature type="domain" description="Carboxylesterase type B" evidence="4">
    <location>
        <begin position="18"/>
        <end position="502"/>
    </location>
</feature>
<dbReference type="Proteomes" id="UP001274830">
    <property type="component" value="Unassembled WGS sequence"/>
</dbReference>